<dbReference type="PANTHER" id="PTHR42933:SF3">
    <property type="entry name" value="TYPE I RESTRICTION ENZYME MJAVIII METHYLASE SUBUNIT"/>
    <property type="match status" value="1"/>
</dbReference>
<dbReference type="EMBL" id="MFUW01000013">
    <property type="protein sequence ID" value="OGI90391.1"/>
    <property type="molecule type" value="Genomic_DNA"/>
</dbReference>
<dbReference type="PROSITE" id="PS00092">
    <property type="entry name" value="N6_MTASE"/>
    <property type="match status" value="1"/>
</dbReference>
<evidence type="ECO:0000256" key="2">
    <source>
        <dbReference type="ARBA" id="ARBA00010923"/>
    </source>
</evidence>
<dbReference type="GO" id="GO:0032259">
    <property type="term" value="P:methylation"/>
    <property type="evidence" value="ECO:0007669"/>
    <property type="project" value="UniProtKB-KW"/>
</dbReference>
<feature type="domain" description="Type I restriction modification DNA specificity" evidence="11">
    <location>
        <begin position="634"/>
        <end position="791"/>
    </location>
</feature>
<dbReference type="InterPro" id="IPR044946">
    <property type="entry name" value="Restrct_endonuc_typeI_TRD_sf"/>
</dbReference>
<dbReference type="InterPro" id="IPR003356">
    <property type="entry name" value="DNA_methylase_A-5"/>
</dbReference>
<keyword evidence="7" id="KW-0680">Restriction system</keyword>
<keyword evidence="4 13" id="KW-0489">Methyltransferase</keyword>
<feature type="domain" description="Type I restriction modification DNA specificity" evidence="11">
    <location>
        <begin position="452"/>
        <end position="617"/>
    </location>
</feature>
<dbReference type="Proteomes" id="UP000176814">
    <property type="component" value="Unassembled WGS sequence"/>
</dbReference>
<dbReference type="EC" id="2.1.1.72" evidence="3"/>
<comment type="similarity">
    <text evidence="1">Belongs to the N(4)/N(6)-methyltransferase family.</text>
</comment>
<dbReference type="GO" id="GO:0009007">
    <property type="term" value="F:site-specific DNA-methyltransferase (adenine-specific) activity"/>
    <property type="evidence" value="ECO:0007669"/>
    <property type="project" value="UniProtKB-EC"/>
</dbReference>
<dbReference type="GO" id="GO:0009307">
    <property type="term" value="P:DNA restriction-modification system"/>
    <property type="evidence" value="ECO:0007669"/>
    <property type="project" value="UniProtKB-KW"/>
</dbReference>
<dbReference type="PRINTS" id="PR00507">
    <property type="entry name" value="N12N6MTFRASE"/>
</dbReference>
<dbReference type="InterPro" id="IPR029063">
    <property type="entry name" value="SAM-dependent_MTases_sf"/>
</dbReference>
<evidence type="ECO:0000256" key="6">
    <source>
        <dbReference type="ARBA" id="ARBA00022691"/>
    </source>
</evidence>
<evidence type="ECO:0000256" key="5">
    <source>
        <dbReference type="ARBA" id="ARBA00022679"/>
    </source>
</evidence>
<evidence type="ECO:0000256" key="7">
    <source>
        <dbReference type="ARBA" id="ARBA00022747"/>
    </source>
</evidence>
<keyword evidence="6" id="KW-0949">S-adenosyl-L-methionine</keyword>
<feature type="domain" description="DNA methylase adenine-specific" evidence="12">
    <location>
        <begin position="132"/>
        <end position="447"/>
    </location>
</feature>
<evidence type="ECO:0000256" key="8">
    <source>
        <dbReference type="ARBA" id="ARBA00023125"/>
    </source>
</evidence>
<dbReference type="GO" id="GO:0008170">
    <property type="term" value="F:N-methyltransferase activity"/>
    <property type="evidence" value="ECO:0007669"/>
    <property type="project" value="InterPro"/>
</dbReference>
<comment type="caution">
    <text evidence="13">The sequence shown here is derived from an EMBL/GenBank/DDBJ whole genome shotgun (WGS) entry which is preliminary data.</text>
</comment>
<evidence type="ECO:0000313" key="14">
    <source>
        <dbReference type="Proteomes" id="UP000176814"/>
    </source>
</evidence>
<evidence type="ECO:0000313" key="13">
    <source>
        <dbReference type="EMBL" id="OGI90391.1"/>
    </source>
</evidence>
<evidence type="ECO:0000256" key="3">
    <source>
        <dbReference type="ARBA" id="ARBA00011900"/>
    </source>
</evidence>
<proteinExistence type="inferred from homology"/>
<dbReference type="SUPFAM" id="SSF116734">
    <property type="entry name" value="DNA methylase specificity domain"/>
    <property type="match status" value="2"/>
</dbReference>
<dbReference type="GO" id="GO:0003677">
    <property type="term" value="F:DNA binding"/>
    <property type="evidence" value="ECO:0007669"/>
    <property type="project" value="UniProtKB-KW"/>
</dbReference>
<evidence type="ECO:0000256" key="4">
    <source>
        <dbReference type="ARBA" id="ARBA00022603"/>
    </source>
</evidence>
<protein>
    <recommendedName>
        <fullName evidence="3">site-specific DNA-methyltransferase (adenine-specific)</fullName>
        <ecNumber evidence="3">2.1.1.72</ecNumber>
    </recommendedName>
</protein>
<dbReference type="SUPFAM" id="SSF53335">
    <property type="entry name" value="S-adenosyl-L-methionine-dependent methyltransferases"/>
    <property type="match status" value="1"/>
</dbReference>
<comment type="catalytic activity">
    <reaction evidence="9">
        <text>a 2'-deoxyadenosine in DNA + S-adenosyl-L-methionine = an N(6)-methyl-2'-deoxyadenosine in DNA + S-adenosyl-L-homocysteine + H(+)</text>
        <dbReference type="Rhea" id="RHEA:15197"/>
        <dbReference type="Rhea" id="RHEA-COMP:12418"/>
        <dbReference type="Rhea" id="RHEA-COMP:12419"/>
        <dbReference type="ChEBI" id="CHEBI:15378"/>
        <dbReference type="ChEBI" id="CHEBI:57856"/>
        <dbReference type="ChEBI" id="CHEBI:59789"/>
        <dbReference type="ChEBI" id="CHEBI:90615"/>
        <dbReference type="ChEBI" id="CHEBI:90616"/>
        <dbReference type="EC" id="2.1.1.72"/>
    </reaction>
</comment>
<comment type="similarity">
    <text evidence="2">Belongs to the type-I restriction system S methylase family.</text>
</comment>
<keyword evidence="5" id="KW-0808">Transferase</keyword>
<keyword evidence="8" id="KW-0238">DNA-binding</keyword>
<sequence>MNTETKRHIDAARQVLVGVVPNPTSQIDQITNALIYKFMDDMDQSAIKQGGDPSFFIGNLEQYAWTRLMDTRIGNQERMNIYSDALVKFSESKQLPQLFREIFKSAFLPYRSPEVLGLFLKEIDYFDYSHPEELGNAYEYLLSIMSSQGDAGQFRTPRHIIDFMVDVVDPTMEDKVLDPACGTGGFLVSTYKHILGQHDGKDDPRKKEKPLTPDQRKNLMGNFEGYDIDPGMVRIAQVNMYLHQFKNPKIYNYDTLSMEERWSDKFSVILANPPFMSPKGGVSTHTKFSIQSTRSEVLFVDYIMNHLRPQGRAGIIVPEGIIFQSGTAHKQLRKNLVEDGLYAVVSLPSGVFQPYSGVKTSILLFNNELAKKSKEILFVKIENDGFDLGATKRPINKNDLPEALDILNKWKNGKKTDSTKAVYVEKIKIVESGDYNLSGDRYRVTADYSNAKWPMVELGEVVVDMKDGGTPSRSKAEYFGGNINWAVVKDIESEIYNTKEKLTEAGLKNSSAKVWPIDSVIISLGATIGNVGIAKVPVATKQGLSGIIVDKEKIIPRYLYYILVDRKEFIQSQANGASIKEVRPSKLQKILIIPLPPLEIQEQIVKELDGYQKIIISAKQIVSNWKPMIDIDPEWEKVKLGEVCDVFGGGTPSRSEEKYWGGNIPWLSARYFSDDHRIKGSEMITEKGLKNSSSKIAPKGSTILITRVSVGKFAIADQDYAINQDLTALVSKGKNLDSKYLWLISEIVAERVKDNAVGVGVTGVTRDFVVNQEIPLPPLTIQKQIVERIESERTLVEGNKKLIEIYEQKTKDTLLKLWEE</sequence>
<dbReference type="InterPro" id="IPR002052">
    <property type="entry name" value="DNA_methylase_N6_adenine_CS"/>
</dbReference>
<feature type="region of interest" description="Disordered" evidence="10">
    <location>
        <begin position="197"/>
        <end position="217"/>
    </location>
</feature>
<evidence type="ECO:0000256" key="1">
    <source>
        <dbReference type="ARBA" id="ARBA00006594"/>
    </source>
</evidence>
<gene>
    <name evidence="13" type="ORF">A2911_00150</name>
</gene>
<dbReference type="InterPro" id="IPR000055">
    <property type="entry name" value="Restrct_endonuc_typeI_TRD"/>
</dbReference>
<dbReference type="Gene3D" id="3.40.50.150">
    <property type="entry name" value="Vaccinia Virus protein VP39"/>
    <property type="match status" value="1"/>
</dbReference>
<dbReference type="Pfam" id="PF02384">
    <property type="entry name" value="N6_Mtase"/>
    <property type="match status" value="1"/>
</dbReference>
<reference evidence="13 14" key="1">
    <citation type="journal article" date="2016" name="Nat. Commun.">
        <title>Thousands of microbial genomes shed light on interconnected biogeochemical processes in an aquifer system.</title>
        <authorList>
            <person name="Anantharaman K."/>
            <person name="Brown C.T."/>
            <person name="Hug L.A."/>
            <person name="Sharon I."/>
            <person name="Castelle C.J."/>
            <person name="Probst A.J."/>
            <person name="Thomas B.C."/>
            <person name="Singh A."/>
            <person name="Wilkins M.J."/>
            <person name="Karaoz U."/>
            <person name="Brodie E.L."/>
            <person name="Williams K.H."/>
            <person name="Hubbard S.S."/>
            <person name="Banfield J.F."/>
        </authorList>
    </citation>
    <scope>NUCLEOTIDE SEQUENCE [LARGE SCALE GENOMIC DNA]</scope>
</reference>
<evidence type="ECO:0000259" key="12">
    <source>
        <dbReference type="Pfam" id="PF02384"/>
    </source>
</evidence>
<dbReference type="Gene3D" id="1.20.1260.30">
    <property type="match status" value="1"/>
</dbReference>
<organism evidence="13 14">
    <name type="scientific">Candidatus Nomurabacteria bacterium RIFCSPLOWO2_01_FULL_40_15</name>
    <dbReference type="NCBI Taxonomy" id="1801772"/>
    <lineage>
        <taxon>Bacteria</taxon>
        <taxon>Candidatus Nomuraibacteriota</taxon>
    </lineage>
</organism>
<dbReference type="AlphaFoldDB" id="A0A1F6X8I1"/>
<dbReference type="Gene3D" id="3.90.220.20">
    <property type="entry name" value="DNA methylase specificity domains"/>
    <property type="match status" value="2"/>
</dbReference>
<dbReference type="InterPro" id="IPR051537">
    <property type="entry name" value="DNA_Adenine_Mtase"/>
</dbReference>
<dbReference type="InterPro" id="IPR038333">
    <property type="entry name" value="T1MK-like_N_sf"/>
</dbReference>
<evidence type="ECO:0000259" key="11">
    <source>
        <dbReference type="Pfam" id="PF01420"/>
    </source>
</evidence>
<name>A0A1F6X8I1_9BACT</name>
<dbReference type="Pfam" id="PF01420">
    <property type="entry name" value="Methylase_S"/>
    <property type="match status" value="2"/>
</dbReference>
<accession>A0A1F6X8I1</accession>
<dbReference type="PANTHER" id="PTHR42933">
    <property type="entry name" value="SLR6095 PROTEIN"/>
    <property type="match status" value="1"/>
</dbReference>
<evidence type="ECO:0000256" key="10">
    <source>
        <dbReference type="SAM" id="MobiDB-lite"/>
    </source>
</evidence>
<evidence type="ECO:0000256" key="9">
    <source>
        <dbReference type="ARBA" id="ARBA00047942"/>
    </source>
</evidence>